<evidence type="ECO:0000256" key="5">
    <source>
        <dbReference type="RuleBase" id="RU004168"/>
    </source>
</evidence>
<dbReference type="SUPFAM" id="SSF54975">
    <property type="entry name" value="Acylphosphatase/BLUF domain-like"/>
    <property type="match status" value="1"/>
</dbReference>
<dbReference type="PANTHER" id="PTHR47268:SF4">
    <property type="entry name" value="ACYLPHOSPHATASE"/>
    <property type="match status" value="1"/>
</dbReference>
<dbReference type="InterPro" id="IPR001792">
    <property type="entry name" value="Acylphosphatase-like_dom"/>
</dbReference>
<dbReference type="Gene3D" id="3.30.70.100">
    <property type="match status" value="1"/>
</dbReference>
<comment type="similarity">
    <text evidence="1 5">Belongs to the acylphosphatase family.</text>
</comment>
<comment type="catalytic activity">
    <reaction evidence="3 4">
        <text>an acyl phosphate + H2O = a carboxylate + phosphate + H(+)</text>
        <dbReference type="Rhea" id="RHEA:14965"/>
        <dbReference type="ChEBI" id="CHEBI:15377"/>
        <dbReference type="ChEBI" id="CHEBI:15378"/>
        <dbReference type="ChEBI" id="CHEBI:29067"/>
        <dbReference type="ChEBI" id="CHEBI:43474"/>
        <dbReference type="ChEBI" id="CHEBI:59918"/>
        <dbReference type="EC" id="3.6.1.7"/>
    </reaction>
</comment>
<keyword evidence="4 8" id="KW-0378">Hydrolase</keyword>
<evidence type="ECO:0000313" key="10">
    <source>
        <dbReference type="Proteomes" id="UP001143400"/>
    </source>
</evidence>
<feature type="active site" evidence="4">
    <location>
        <position position="20"/>
    </location>
</feature>
<dbReference type="EMBL" id="JAFBCY010000001">
    <property type="protein sequence ID" value="MBM7850494.1"/>
    <property type="molecule type" value="Genomic_DNA"/>
</dbReference>
<proteinExistence type="inferred from homology"/>
<dbReference type="RefSeq" id="WP_204948912.1">
    <property type="nucleotide sequence ID" value="NZ_BSFF01000002.1"/>
</dbReference>
<evidence type="ECO:0000256" key="4">
    <source>
        <dbReference type="PROSITE-ProRule" id="PRU00520"/>
    </source>
</evidence>
<dbReference type="EMBL" id="BSFF01000002">
    <property type="protein sequence ID" value="GLK55788.1"/>
    <property type="molecule type" value="Genomic_DNA"/>
</dbReference>
<dbReference type="InterPro" id="IPR036046">
    <property type="entry name" value="Acylphosphatase-like_dom_sf"/>
</dbReference>
<dbReference type="InterPro" id="IPR020456">
    <property type="entry name" value="Acylphosphatase"/>
</dbReference>
<name>A0A9W6ISQ0_9HYPH</name>
<dbReference type="PROSITE" id="PS51160">
    <property type="entry name" value="ACYLPHOSPHATASE_3"/>
    <property type="match status" value="1"/>
</dbReference>
<feature type="active site" evidence="4">
    <location>
        <position position="38"/>
    </location>
</feature>
<dbReference type="GO" id="GO:0003998">
    <property type="term" value="F:acylphosphatase activity"/>
    <property type="evidence" value="ECO:0007669"/>
    <property type="project" value="UniProtKB-EC"/>
</dbReference>
<organism evidence="7 10">
    <name type="scientific">Methylopila capsulata</name>
    <dbReference type="NCBI Taxonomy" id="61654"/>
    <lineage>
        <taxon>Bacteria</taxon>
        <taxon>Pseudomonadati</taxon>
        <taxon>Pseudomonadota</taxon>
        <taxon>Alphaproteobacteria</taxon>
        <taxon>Hyphomicrobiales</taxon>
        <taxon>Methylopilaceae</taxon>
        <taxon>Methylopila</taxon>
    </lineage>
</organism>
<dbReference type="Proteomes" id="UP001143400">
    <property type="component" value="Unassembled WGS sequence"/>
</dbReference>
<reference evidence="7" key="1">
    <citation type="journal article" date="2014" name="Int. J. Syst. Evol. Microbiol.">
        <title>Complete genome sequence of Corynebacterium casei LMG S-19264T (=DSM 44701T), isolated from a smear-ripened cheese.</title>
        <authorList>
            <consortium name="US DOE Joint Genome Institute (JGI-PGF)"/>
            <person name="Walter F."/>
            <person name="Albersmeier A."/>
            <person name="Kalinowski J."/>
            <person name="Ruckert C."/>
        </authorList>
    </citation>
    <scope>NUCLEOTIDE SEQUENCE</scope>
    <source>
        <strain evidence="7">VKM B-1606</strain>
    </source>
</reference>
<comment type="caution">
    <text evidence="7">The sequence shown here is derived from an EMBL/GenBank/DDBJ whole genome shotgun (WGS) entry which is preliminary data.</text>
</comment>
<dbReference type="AlphaFoldDB" id="A0A9W6ISQ0"/>
<evidence type="ECO:0000313" key="8">
    <source>
        <dbReference type="EMBL" id="MBM7850494.1"/>
    </source>
</evidence>
<feature type="domain" description="Acylphosphatase-like" evidence="6">
    <location>
        <begin position="5"/>
        <end position="94"/>
    </location>
</feature>
<dbReference type="Pfam" id="PF00708">
    <property type="entry name" value="Acylphosphatase"/>
    <property type="match status" value="1"/>
</dbReference>
<protein>
    <recommendedName>
        <fullName evidence="2 4">acylphosphatase</fullName>
        <ecNumber evidence="2 4">3.6.1.7</ecNumber>
    </recommendedName>
</protein>
<dbReference type="Proteomes" id="UP000758856">
    <property type="component" value="Unassembled WGS sequence"/>
</dbReference>
<reference evidence="8 9" key="2">
    <citation type="submission" date="2021-01" db="EMBL/GenBank/DDBJ databases">
        <title>Genomic Encyclopedia of Type Strains, Phase IV (KMG-IV): sequencing the most valuable type-strain genomes for metagenomic binning, comparative biology and taxonomic classification.</title>
        <authorList>
            <person name="Goeker M."/>
        </authorList>
    </citation>
    <scope>NUCLEOTIDE SEQUENCE [LARGE SCALE GENOMIC DNA]</scope>
    <source>
        <strain evidence="8 9">DSM 6130</strain>
    </source>
</reference>
<evidence type="ECO:0000313" key="7">
    <source>
        <dbReference type="EMBL" id="GLK55788.1"/>
    </source>
</evidence>
<reference evidence="7" key="3">
    <citation type="submission" date="2023-01" db="EMBL/GenBank/DDBJ databases">
        <authorList>
            <person name="Sun Q."/>
            <person name="Evtushenko L."/>
        </authorList>
    </citation>
    <scope>NUCLEOTIDE SEQUENCE</scope>
    <source>
        <strain evidence="7">VKM B-1606</strain>
    </source>
</reference>
<evidence type="ECO:0000256" key="2">
    <source>
        <dbReference type="ARBA" id="ARBA00012150"/>
    </source>
</evidence>
<evidence type="ECO:0000313" key="9">
    <source>
        <dbReference type="Proteomes" id="UP000758856"/>
    </source>
</evidence>
<dbReference type="PRINTS" id="PR00112">
    <property type="entry name" value="ACYLPHPHTASE"/>
</dbReference>
<dbReference type="PANTHER" id="PTHR47268">
    <property type="entry name" value="ACYLPHOSPHATASE"/>
    <property type="match status" value="1"/>
</dbReference>
<keyword evidence="9" id="KW-1185">Reference proteome</keyword>
<accession>A0A9W6ISQ0</accession>
<evidence type="ECO:0000256" key="3">
    <source>
        <dbReference type="ARBA" id="ARBA00047645"/>
    </source>
</evidence>
<evidence type="ECO:0000256" key="1">
    <source>
        <dbReference type="ARBA" id="ARBA00005614"/>
    </source>
</evidence>
<sequence length="96" mass="10110">MTEVAAEIVVTGRVQGVGYRAWARSNANGLGLRGLVRNRADGSVQALVAGPEERIAAFAQACRAGPTEAKVDRVERKPATLDDIPNGDRVEIAPDA</sequence>
<evidence type="ECO:0000259" key="6">
    <source>
        <dbReference type="PROSITE" id="PS51160"/>
    </source>
</evidence>
<gene>
    <name evidence="7" type="primary">acyP</name>
    <name evidence="7" type="ORF">GCM10008170_18070</name>
    <name evidence="8" type="ORF">JOD31_000706</name>
</gene>
<dbReference type="EC" id="3.6.1.7" evidence="2 4"/>